<evidence type="ECO:0000313" key="2">
    <source>
        <dbReference type="Proteomes" id="UP000078348"/>
    </source>
</evidence>
<comment type="caution">
    <text evidence="1">The sequence shown here is derived from an EMBL/GenBank/DDBJ whole genome shotgun (WGS) entry which is preliminary data.</text>
</comment>
<dbReference type="AlphaFoldDB" id="A0A196SDQ0"/>
<reference evidence="1 2" key="1">
    <citation type="submission" date="2016-05" db="EMBL/GenBank/DDBJ databases">
        <title>Nuclear genome of Blastocystis sp. subtype 1 NandII.</title>
        <authorList>
            <person name="Gentekaki E."/>
            <person name="Curtis B."/>
            <person name="Stairs C."/>
            <person name="Eme L."/>
            <person name="Herman E."/>
            <person name="Klimes V."/>
            <person name="Arias M.C."/>
            <person name="Elias M."/>
            <person name="Hilliou F."/>
            <person name="Klute M."/>
            <person name="Malik S.-B."/>
            <person name="Pightling A."/>
            <person name="Rachubinski R."/>
            <person name="Salas D."/>
            <person name="Schlacht A."/>
            <person name="Suga H."/>
            <person name="Archibald J."/>
            <person name="Ball S.G."/>
            <person name="Clark G."/>
            <person name="Dacks J."/>
            <person name="Van Der Giezen M."/>
            <person name="Tsaousis A."/>
            <person name="Roger A."/>
        </authorList>
    </citation>
    <scope>NUCLEOTIDE SEQUENCE [LARGE SCALE GENOMIC DNA]</scope>
    <source>
        <strain evidence="2">ATCC 50177 / NandII</strain>
    </source>
</reference>
<dbReference type="Proteomes" id="UP000078348">
    <property type="component" value="Unassembled WGS sequence"/>
</dbReference>
<keyword evidence="2" id="KW-1185">Reference proteome</keyword>
<evidence type="ECO:0000313" key="1">
    <source>
        <dbReference type="EMBL" id="OAO14124.1"/>
    </source>
</evidence>
<organism evidence="1 2">
    <name type="scientific">Blastocystis sp. subtype 1 (strain ATCC 50177 / NandII)</name>
    <dbReference type="NCBI Taxonomy" id="478820"/>
    <lineage>
        <taxon>Eukaryota</taxon>
        <taxon>Sar</taxon>
        <taxon>Stramenopiles</taxon>
        <taxon>Bigyra</taxon>
        <taxon>Opalozoa</taxon>
        <taxon>Opalinata</taxon>
        <taxon>Blastocystidae</taxon>
        <taxon>Blastocystis</taxon>
    </lineage>
</organism>
<sequence>MYAVAICKGAAFRVVDNPYKHYFISYIPNLIISDDELKALNNNQQYSISQYDSHMPHGFDPLFRASNVTMGVLYDSVKYVLLHYNGTQRLRKLGFPTFSSIQTTANLFRNTLLRLLLNPVPRLCNRIHKEQALLNARHLSCFQVRTGGALANVKENVSFLSASHYRDFVHMMHAYAVQNKLYDAGMNLFVSSDSDHAIRAIRNLTAGDVSFFSLSNIYRGHTAYSVWNRTTEAADVIFGSLLDLFLLKDCDMLIATCGSSYGSIAMVLREPNSFALPPLRQMKGCTVFPPKQKEDVHFFVRDRNRMRSC</sequence>
<dbReference type="Gene3D" id="3.40.50.11350">
    <property type="match status" value="1"/>
</dbReference>
<proteinExistence type="predicted"/>
<accession>A0A196SDQ0</accession>
<protein>
    <submittedName>
        <fullName evidence="1">Uncharacterized protein</fullName>
    </submittedName>
</protein>
<name>A0A196SDQ0_BLAHN</name>
<gene>
    <name evidence="1" type="ORF">AV274_4191</name>
</gene>
<dbReference type="EMBL" id="LXWW01000288">
    <property type="protein sequence ID" value="OAO14124.1"/>
    <property type="molecule type" value="Genomic_DNA"/>
</dbReference>